<sequence length="184" mass="20486">MRIITGKARGLKLVTPKNYLVRPTADRVKEALFNIIQSRIPGSTVLDAFAGTGNLGLEAWSRGAEQVVYFDKSRESLKLVKANVEKARAGEQVNMIHTDAVNGLAMMAQQGKTFDLIFSDPPYNKGLNRKVVETLEKWPVLKPGGLLVLEHSLEEDPGDYLPQGTEFRQEKYGDTKISLIVWKS</sequence>
<comment type="caution">
    <text evidence="3">The sequence shown here is derived from an EMBL/GenBank/DDBJ whole genome shotgun (WGS) entry which is preliminary data.</text>
</comment>
<gene>
    <name evidence="3" type="ORF">SAMN05216495_101152</name>
</gene>
<evidence type="ECO:0000313" key="4">
    <source>
        <dbReference type="Proteomes" id="UP000182379"/>
    </source>
</evidence>
<dbReference type="EMBL" id="FNOP01000001">
    <property type="protein sequence ID" value="SDW40184.1"/>
    <property type="molecule type" value="Genomic_DNA"/>
</dbReference>
<evidence type="ECO:0000256" key="2">
    <source>
        <dbReference type="ARBA" id="ARBA00022679"/>
    </source>
</evidence>
<dbReference type="InterPro" id="IPR002052">
    <property type="entry name" value="DNA_methylase_N6_adenine_CS"/>
</dbReference>
<dbReference type="PANTHER" id="PTHR43542">
    <property type="entry name" value="METHYLTRANSFERASE"/>
    <property type="match status" value="1"/>
</dbReference>
<dbReference type="Gene3D" id="3.40.50.150">
    <property type="entry name" value="Vaccinia Virus protein VP39"/>
    <property type="match status" value="1"/>
</dbReference>
<name>A0A1H2TA91_ACIFE</name>
<dbReference type="AlphaFoldDB" id="A0A1H2TA91"/>
<dbReference type="GO" id="GO:0003676">
    <property type="term" value="F:nucleic acid binding"/>
    <property type="evidence" value="ECO:0007669"/>
    <property type="project" value="InterPro"/>
</dbReference>
<evidence type="ECO:0000313" key="3">
    <source>
        <dbReference type="EMBL" id="SDW40184.1"/>
    </source>
</evidence>
<keyword evidence="2 3" id="KW-0808">Transferase</keyword>
<dbReference type="Pfam" id="PF03602">
    <property type="entry name" value="Cons_hypoth95"/>
    <property type="match status" value="1"/>
</dbReference>
<accession>A0A1H2TA91</accession>
<protein>
    <submittedName>
        <fullName evidence="3">16S rRNA (Guanine(966)-N(2))-methyltransferase RsmD</fullName>
    </submittedName>
</protein>
<dbReference type="GO" id="GO:0008168">
    <property type="term" value="F:methyltransferase activity"/>
    <property type="evidence" value="ECO:0007669"/>
    <property type="project" value="UniProtKB-KW"/>
</dbReference>
<dbReference type="InterPro" id="IPR004398">
    <property type="entry name" value="RNA_MeTrfase_RsmD"/>
</dbReference>
<dbReference type="PROSITE" id="PS00092">
    <property type="entry name" value="N6_MTASE"/>
    <property type="match status" value="1"/>
</dbReference>
<dbReference type="PANTHER" id="PTHR43542:SF1">
    <property type="entry name" value="METHYLTRANSFERASE"/>
    <property type="match status" value="1"/>
</dbReference>
<evidence type="ECO:0000256" key="1">
    <source>
        <dbReference type="ARBA" id="ARBA00022603"/>
    </source>
</evidence>
<dbReference type="GO" id="GO:0031167">
    <property type="term" value="P:rRNA methylation"/>
    <property type="evidence" value="ECO:0007669"/>
    <property type="project" value="InterPro"/>
</dbReference>
<dbReference type="CDD" id="cd02440">
    <property type="entry name" value="AdoMet_MTases"/>
    <property type="match status" value="1"/>
</dbReference>
<dbReference type="InterPro" id="IPR029063">
    <property type="entry name" value="SAM-dependent_MTases_sf"/>
</dbReference>
<dbReference type="SUPFAM" id="SSF53335">
    <property type="entry name" value="S-adenosyl-L-methionine-dependent methyltransferases"/>
    <property type="match status" value="1"/>
</dbReference>
<dbReference type="PIRSF" id="PIRSF004553">
    <property type="entry name" value="CHP00095"/>
    <property type="match status" value="1"/>
</dbReference>
<reference evidence="3 4" key="1">
    <citation type="submission" date="2016-10" db="EMBL/GenBank/DDBJ databases">
        <authorList>
            <person name="Varghese N."/>
            <person name="Submissions S."/>
        </authorList>
    </citation>
    <scope>NUCLEOTIDE SEQUENCE [LARGE SCALE GENOMIC DNA]</scope>
    <source>
        <strain evidence="3 4">WCC6</strain>
    </source>
</reference>
<organism evidence="3 4">
    <name type="scientific">Acidaminococcus fermentans</name>
    <dbReference type="NCBI Taxonomy" id="905"/>
    <lineage>
        <taxon>Bacteria</taxon>
        <taxon>Bacillati</taxon>
        <taxon>Bacillota</taxon>
        <taxon>Negativicutes</taxon>
        <taxon>Acidaminococcales</taxon>
        <taxon>Acidaminococcaceae</taxon>
        <taxon>Acidaminococcus</taxon>
    </lineage>
</organism>
<dbReference type="RefSeq" id="WP_074704093.1">
    <property type="nucleotide sequence ID" value="NZ_FNOP01000001.1"/>
</dbReference>
<keyword evidence="1 3" id="KW-0489">Methyltransferase</keyword>
<dbReference type="NCBIfam" id="TIGR00095">
    <property type="entry name" value="16S rRNA (guanine(966)-N(2))-methyltransferase RsmD"/>
    <property type="match status" value="1"/>
</dbReference>
<proteinExistence type="predicted"/>
<dbReference type="Proteomes" id="UP000182379">
    <property type="component" value="Unassembled WGS sequence"/>
</dbReference>